<evidence type="ECO:0000259" key="4">
    <source>
        <dbReference type="PROSITE" id="PS51910"/>
    </source>
</evidence>
<dbReference type="InterPro" id="IPR017853">
    <property type="entry name" value="GH"/>
</dbReference>
<dbReference type="PANTHER" id="PTHR46066">
    <property type="entry name" value="CHITINASE DOMAIN-CONTAINING PROTEIN 1 FAMILY MEMBER"/>
    <property type="match status" value="1"/>
</dbReference>
<protein>
    <submittedName>
        <fullName evidence="5">LysM peptidoglycan-binding domain-containing protein</fullName>
    </submittedName>
</protein>
<reference evidence="5 6" key="1">
    <citation type="submission" date="2022-12" db="EMBL/GenBank/DDBJ databases">
        <title>Draft genome sequence of Paenibacillus sp. dW9.</title>
        <authorList>
            <person name="Choi E.-W."/>
            <person name="Kim D.-U."/>
        </authorList>
    </citation>
    <scope>NUCLEOTIDE SEQUENCE [LARGE SCALE GENOMIC DNA]</scope>
    <source>
        <strain evidence="6">dW9</strain>
    </source>
</reference>
<dbReference type="Pfam" id="PF00704">
    <property type="entry name" value="Glyco_hydro_18"/>
    <property type="match status" value="1"/>
</dbReference>
<dbReference type="EMBL" id="JAQAGZ010000005">
    <property type="protein sequence ID" value="MCZ8512678.1"/>
    <property type="molecule type" value="Genomic_DNA"/>
</dbReference>
<keyword evidence="1" id="KW-0378">Hydrolase</keyword>
<dbReference type="SMART" id="SM00636">
    <property type="entry name" value="Glyco_18"/>
    <property type="match status" value="1"/>
</dbReference>
<keyword evidence="2" id="KW-0326">Glycosidase</keyword>
<dbReference type="InterPro" id="IPR029070">
    <property type="entry name" value="Chitinase_insertion_sf"/>
</dbReference>
<dbReference type="Proteomes" id="UP001527882">
    <property type="component" value="Unassembled WGS sequence"/>
</dbReference>
<dbReference type="InterPro" id="IPR011583">
    <property type="entry name" value="Chitinase_II/V-like_cat"/>
</dbReference>
<dbReference type="SMART" id="SM00257">
    <property type="entry name" value="LysM"/>
    <property type="match status" value="2"/>
</dbReference>
<name>A0ABT4Q739_9BACL</name>
<proteinExistence type="predicted"/>
<keyword evidence="6" id="KW-1185">Reference proteome</keyword>
<evidence type="ECO:0000313" key="5">
    <source>
        <dbReference type="EMBL" id="MCZ8512678.1"/>
    </source>
</evidence>
<dbReference type="Gene3D" id="3.20.20.80">
    <property type="entry name" value="Glycosidases"/>
    <property type="match status" value="1"/>
</dbReference>
<dbReference type="CDD" id="cd02874">
    <property type="entry name" value="GH18_CFLE_spore_hydrolase"/>
    <property type="match status" value="1"/>
</dbReference>
<feature type="domain" description="GH18" evidence="4">
    <location>
        <begin position="102"/>
        <end position="423"/>
    </location>
</feature>
<accession>A0ABT4Q739</accession>
<dbReference type="PROSITE" id="PS51910">
    <property type="entry name" value="GH18_2"/>
    <property type="match status" value="1"/>
</dbReference>
<organism evidence="5 6">
    <name type="scientific">Paenibacillus gyeongsangnamensis</name>
    <dbReference type="NCBI Taxonomy" id="3388067"/>
    <lineage>
        <taxon>Bacteria</taxon>
        <taxon>Bacillati</taxon>
        <taxon>Bacillota</taxon>
        <taxon>Bacilli</taxon>
        <taxon>Bacillales</taxon>
        <taxon>Paenibacillaceae</taxon>
        <taxon>Paenibacillus</taxon>
    </lineage>
</organism>
<dbReference type="SUPFAM" id="SSF51445">
    <property type="entry name" value="(Trans)glycosidases"/>
    <property type="match status" value="1"/>
</dbReference>
<evidence type="ECO:0000259" key="3">
    <source>
        <dbReference type="PROSITE" id="PS51782"/>
    </source>
</evidence>
<dbReference type="PANTHER" id="PTHR46066:SF2">
    <property type="entry name" value="CHITINASE DOMAIN-CONTAINING PROTEIN 1"/>
    <property type="match status" value="1"/>
</dbReference>
<dbReference type="RefSeq" id="WP_269881124.1">
    <property type="nucleotide sequence ID" value="NZ_JAQAGZ010000005.1"/>
</dbReference>
<feature type="domain" description="LysM" evidence="3">
    <location>
        <begin position="2"/>
        <end position="46"/>
    </location>
</feature>
<evidence type="ECO:0000256" key="2">
    <source>
        <dbReference type="ARBA" id="ARBA00023295"/>
    </source>
</evidence>
<comment type="caution">
    <text evidence="5">The sequence shown here is derived from an EMBL/GenBank/DDBJ whole genome shotgun (WGS) entry which is preliminary data.</text>
</comment>
<gene>
    <name evidence="5" type="ORF">O9H85_09680</name>
</gene>
<feature type="domain" description="LysM" evidence="3">
    <location>
        <begin position="50"/>
        <end position="94"/>
    </location>
</feature>
<dbReference type="InterPro" id="IPR041704">
    <property type="entry name" value="CFLE_GH18"/>
</dbReference>
<evidence type="ECO:0000313" key="6">
    <source>
        <dbReference type="Proteomes" id="UP001527882"/>
    </source>
</evidence>
<dbReference type="InterPro" id="IPR001223">
    <property type="entry name" value="Glyco_hydro18_cat"/>
</dbReference>
<dbReference type="Gene3D" id="3.10.50.10">
    <property type="match status" value="1"/>
</dbReference>
<sequence length="423" mass="47081">MLIHVISKGENLWLLSNMYGVTVQQIAAANALPDPSKVTIGQALVIPAPPRYTVRPGDTLWQIAQRFGTTVQALIQANPGVNPNQLYPGLVLNLPQKPKPLIEVNAFTTEFNPAGAAEVRDIGGHLTYLAPFGYKIKADGSLEPPNDVPLIQAAQSTRTVPMMAVTNFTATEPGSNSAHIILSSPEISNKALDNIVETMKSKGYRGLNVDFENILPADRELYSDFIRKTAARMHAENFFASSSLAPKTSATQTGVLYEAHDYPVHGALLDFVVLMTYEWGYRFGPPQAISPINEIKAVLDYAVTDIPRNKIMMGFELYARDWVLPHVKGQEAETFSPQAAVLRAVQYGAEIHYDPKAQSPYYRYTDAHGRLHEVWFEDARSAQAKFDLAKQYNLRGISYWVLGYPFPQNWLLLADNFRVKKLM</sequence>
<evidence type="ECO:0000256" key="1">
    <source>
        <dbReference type="ARBA" id="ARBA00022801"/>
    </source>
</evidence>
<dbReference type="Pfam" id="PF01476">
    <property type="entry name" value="LysM"/>
    <property type="match status" value="2"/>
</dbReference>
<dbReference type="Gene3D" id="3.10.350.10">
    <property type="entry name" value="LysM domain"/>
    <property type="match status" value="2"/>
</dbReference>
<dbReference type="InterPro" id="IPR018392">
    <property type="entry name" value="LysM"/>
</dbReference>
<dbReference type="SUPFAM" id="SSF54106">
    <property type="entry name" value="LysM domain"/>
    <property type="match status" value="2"/>
</dbReference>
<dbReference type="InterPro" id="IPR036779">
    <property type="entry name" value="LysM_dom_sf"/>
</dbReference>
<dbReference type="CDD" id="cd00118">
    <property type="entry name" value="LysM"/>
    <property type="match status" value="2"/>
</dbReference>
<dbReference type="PROSITE" id="PS51782">
    <property type="entry name" value="LYSM"/>
    <property type="match status" value="2"/>
</dbReference>